<sequence length="198" mass="22569">MDSEPDSQVGLVRCDWAEGTDPLMRAYHDEEWGTPKHGSVPLFEMLCLEIFQCGLSWSLILHRRPAFRAAFAGFDMTAVAAFGPQEVDRLMHDEGIIRNRRKIEAVIDNARLLVSDMPGEGFDEYCWSFTGGQTINHCYRDDADTPPYDRFSQIVSQDMKERGMRFTGPVTVHSFLQSCGVINDHQATCFRNGCRRRI</sequence>
<dbReference type="SUPFAM" id="SSF48150">
    <property type="entry name" value="DNA-glycosylase"/>
    <property type="match status" value="1"/>
</dbReference>
<reference evidence="1 2" key="1">
    <citation type="submission" date="2024-02" db="EMBL/GenBank/DDBJ databases">
        <title>Bifidobacterium honeyensis sp. nov., isolated from the comb honey.</title>
        <authorList>
            <person name="Liu W."/>
            <person name="Li Y."/>
        </authorList>
    </citation>
    <scope>NUCLEOTIDE SEQUENCE [LARGE SCALE GENOMIC DNA]</scope>
    <source>
        <strain evidence="1 2">IMAU50988</strain>
    </source>
</reference>
<keyword evidence="1" id="KW-0378">Hydrolase</keyword>
<dbReference type="Gene3D" id="1.10.340.30">
    <property type="entry name" value="Hypothetical protein, domain 2"/>
    <property type="match status" value="1"/>
</dbReference>
<dbReference type="InterPro" id="IPR052891">
    <property type="entry name" value="DNA-3mA_glycosylase"/>
</dbReference>
<dbReference type="Pfam" id="PF03352">
    <property type="entry name" value="Adenine_glyco"/>
    <property type="match status" value="1"/>
</dbReference>
<keyword evidence="1" id="KW-0326">Glycosidase</keyword>
<dbReference type="GO" id="GO:0008725">
    <property type="term" value="F:DNA-3-methyladenine glycosylase activity"/>
    <property type="evidence" value="ECO:0007669"/>
    <property type="project" value="UniProtKB-EC"/>
</dbReference>
<dbReference type="PANTHER" id="PTHR30037">
    <property type="entry name" value="DNA-3-METHYLADENINE GLYCOSYLASE 1"/>
    <property type="match status" value="1"/>
</dbReference>
<proteinExistence type="predicted"/>
<dbReference type="EMBL" id="JBANBB010000001">
    <property type="protein sequence ID" value="MEK0306631.1"/>
    <property type="molecule type" value="Genomic_DNA"/>
</dbReference>
<dbReference type="RefSeq" id="WP_340469172.1">
    <property type="nucleotide sequence ID" value="NZ_JBANBB010000001.1"/>
</dbReference>
<dbReference type="InterPro" id="IPR005019">
    <property type="entry name" value="Adenine_glyco"/>
</dbReference>
<accession>A0ABU8ZN12</accession>
<protein>
    <submittedName>
        <fullName evidence="1">DNA-3-methyladenine glycosylase I</fullName>
        <ecNumber evidence="1">3.2.2.20</ecNumber>
    </submittedName>
</protein>
<organism evidence="1 2">
    <name type="scientific">Bifidobacterium favimelis</name>
    <dbReference type="NCBI Taxonomy" id="3122979"/>
    <lineage>
        <taxon>Bacteria</taxon>
        <taxon>Bacillati</taxon>
        <taxon>Actinomycetota</taxon>
        <taxon>Actinomycetes</taxon>
        <taxon>Bifidobacteriales</taxon>
        <taxon>Bifidobacteriaceae</taxon>
        <taxon>Bifidobacterium</taxon>
    </lineage>
</organism>
<dbReference type="PANTHER" id="PTHR30037:SF4">
    <property type="entry name" value="DNA-3-METHYLADENINE GLYCOSYLASE I"/>
    <property type="match status" value="1"/>
</dbReference>
<dbReference type="EC" id="3.2.2.20" evidence="1"/>
<comment type="caution">
    <text evidence="1">The sequence shown here is derived from an EMBL/GenBank/DDBJ whole genome shotgun (WGS) entry which is preliminary data.</text>
</comment>
<evidence type="ECO:0000313" key="1">
    <source>
        <dbReference type="EMBL" id="MEK0306631.1"/>
    </source>
</evidence>
<keyword evidence="2" id="KW-1185">Reference proteome</keyword>
<dbReference type="InterPro" id="IPR011257">
    <property type="entry name" value="DNA_glycosylase"/>
</dbReference>
<name>A0ABU8ZN12_9BIFI</name>
<dbReference type="Proteomes" id="UP001373159">
    <property type="component" value="Unassembled WGS sequence"/>
</dbReference>
<gene>
    <name evidence="1" type="ORF">V8P97_04005</name>
</gene>
<evidence type="ECO:0000313" key="2">
    <source>
        <dbReference type="Proteomes" id="UP001373159"/>
    </source>
</evidence>